<dbReference type="EMBL" id="JARVKF010000035">
    <property type="protein sequence ID" value="KAK9424503.1"/>
    <property type="molecule type" value="Genomic_DNA"/>
</dbReference>
<organism evidence="1 2">
    <name type="scientific">Seiridium unicorne</name>
    <dbReference type="NCBI Taxonomy" id="138068"/>
    <lineage>
        <taxon>Eukaryota</taxon>
        <taxon>Fungi</taxon>
        <taxon>Dikarya</taxon>
        <taxon>Ascomycota</taxon>
        <taxon>Pezizomycotina</taxon>
        <taxon>Sordariomycetes</taxon>
        <taxon>Xylariomycetidae</taxon>
        <taxon>Amphisphaeriales</taxon>
        <taxon>Sporocadaceae</taxon>
        <taxon>Seiridium</taxon>
    </lineage>
</organism>
<gene>
    <name evidence="1" type="ORF">SUNI508_03379</name>
</gene>
<reference evidence="1 2" key="1">
    <citation type="journal article" date="2024" name="J. Plant Pathol.">
        <title>Sequence and assembly of the genome of Seiridium unicorne, isolate CBS 538.82, causal agent of cypress canker disease.</title>
        <authorList>
            <person name="Scali E."/>
            <person name="Rocca G.D."/>
            <person name="Danti R."/>
            <person name="Garbelotto M."/>
            <person name="Barberini S."/>
            <person name="Baroncelli R."/>
            <person name="Emiliani G."/>
        </authorList>
    </citation>
    <scope>NUCLEOTIDE SEQUENCE [LARGE SCALE GENOMIC DNA]</scope>
    <source>
        <strain evidence="1 2">BM-138-508</strain>
    </source>
</reference>
<accession>A0ABR2VC89</accession>
<proteinExistence type="predicted"/>
<evidence type="ECO:0000313" key="2">
    <source>
        <dbReference type="Proteomes" id="UP001408356"/>
    </source>
</evidence>
<dbReference type="Proteomes" id="UP001408356">
    <property type="component" value="Unassembled WGS sequence"/>
</dbReference>
<evidence type="ECO:0000313" key="1">
    <source>
        <dbReference type="EMBL" id="KAK9424503.1"/>
    </source>
</evidence>
<comment type="caution">
    <text evidence="1">The sequence shown here is derived from an EMBL/GenBank/DDBJ whole genome shotgun (WGS) entry which is preliminary data.</text>
</comment>
<sequence>MAFFDVRPTNY</sequence>
<protein>
    <submittedName>
        <fullName evidence="1">Uncharacterized protein</fullName>
    </submittedName>
</protein>
<name>A0ABR2VC89_9PEZI</name>
<keyword evidence="2" id="KW-1185">Reference proteome</keyword>